<dbReference type="GO" id="GO:0016987">
    <property type="term" value="F:sigma factor activity"/>
    <property type="evidence" value="ECO:0007669"/>
    <property type="project" value="UniProtKB-KW"/>
</dbReference>
<dbReference type="SUPFAM" id="SSF88659">
    <property type="entry name" value="Sigma3 and sigma4 domains of RNA polymerase sigma factors"/>
    <property type="match status" value="1"/>
</dbReference>
<name>A0A916JJ82_9BACT</name>
<gene>
    <name evidence="7" type="primary">algU_8</name>
    <name evidence="7" type="ORF">DYBT9275_05995</name>
</gene>
<organism evidence="7 8">
    <name type="scientific">Dyadobacter helix</name>
    <dbReference type="NCBI Taxonomy" id="2822344"/>
    <lineage>
        <taxon>Bacteria</taxon>
        <taxon>Pseudomonadati</taxon>
        <taxon>Bacteroidota</taxon>
        <taxon>Cytophagia</taxon>
        <taxon>Cytophagales</taxon>
        <taxon>Spirosomataceae</taxon>
        <taxon>Dyadobacter</taxon>
    </lineage>
</organism>
<keyword evidence="2" id="KW-0805">Transcription regulation</keyword>
<dbReference type="InterPro" id="IPR007627">
    <property type="entry name" value="RNA_pol_sigma70_r2"/>
</dbReference>
<dbReference type="Gene3D" id="1.10.1740.10">
    <property type="match status" value="1"/>
</dbReference>
<dbReference type="PANTHER" id="PTHR43133:SF46">
    <property type="entry name" value="RNA POLYMERASE SIGMA-70 FACTOR ECF SUBFAMILY"/>
    <property type="match status" value="1"/>
</dbReference>
<dbReference type="InterPro" id="IPR039425">
    <property type="entry name" value="RNA_pol_sigma-70-like"/>
</dbReference>
<dbReference type="PANTHER" id="PTHR43133">
    <property type="entry name" value="RNA POLYMERASE ECF-TYPE SIGMA FACTO"/>
    <property type="match status" value="1"/>
</dbReference>
<evidence type="ECO:0000256" key="2">
    <source>
        <dbReference type="ARBA" id="ARBA00023015"/>
    </source>
</evidence>
<reference evidence="7" key="1">
    <citation type="submission" date="2021-04" db="EMBL/GenBank/DDBJ databases">
        <authorList>
            <person name="Rodrigo-Torres L."/>
            <person name="Arahal R. D."/>
            <person name="Lucena T."/>
        </authorList>
    </citation>
    <scope>NUCLEOTIDE SEQUENCE</scope>
    <source>
        <strain evidence="7">CECT 9275</strain>
    </source>
</reference>
<dbReference type="InterPro" id="IPR014284">
    <property type="entry name" value="RNA_pol_sigma-70_dom"/>
</dbReference>
<dbReference type="InterPro" id="IPR013325">
    <property type="entry name" value="RNA_pol_sigma_r2"/>
</dbReference>
<comment type="similarity">
    <text evidence="1">Belongs to the sigma-70 factor family. ECF subfamily.</text>
</comment>
<evidence type="ECO:0000259" key="5">
    <source>
        <dbReference type="Pfam" id="PF04542"/>
    </source>
</evidence>
<evidence type="ECO:0000259" key="6">
    <source>
        <dbReference type="Pfam" id="PF08281"/>
    </source>
</evidence>
<proteinExistence type="inferred from homology"/>
<feature type="domain" description="RNA polymerase sigma-70 region 2" evidence="5">
    <location>
        <begin position="42"/>
        <end position="108"/>
    </location>
</feature>
<dbReference type="SUPFAM" id="SSF88946">
    <property type="entry name" value="Sigma2 domain of RNA polymerase sigma factors"/>
    <property type="match status" value="1"/>
</dbReference>
<dbReference type="Proteomes" id="UP000680038">
    <property type="component" value="Unassembled WGS sequence"/>
</dbReference>
<evidence type="ECO:0000256" key="3">
    <source>
        <dbReference type="ARBA" id="ARBA00023082"/>
    </source>
</evidence>
<keyword evidence="3" id="KW-0731">Sigma factor</keyword>
<dbReference type="NCBIfam" id="TIGR02937">
    <property type="entry name" value="sigma70-ECF"/>
    <property type="match status" value="1"/>
</dbReference>
<protein>
    <submittedName>
        <fullName evidence="7">RNA polymerase sigma-H factor</fullName>
    </submittedName>
</protein>
<evidence type="ECO:0000313" key="8">
    <source>
        <dbReference type="Proteomes" id="UP000680038"/>
    </source>
</evidence>
<accession>A0A916JJ82</accession>
<keyword evidence="4" id="KW-0804">Transcription</keyword>
<dbReference type="GO" id="GO:0006352">
    <property type="term" value="P:DNA-templated transcription initiation"/>
    <property type="evidence" value="ECO:0007669"/>
    <property type="project" value="InterPro"/>
</dbReference>
<dbReference type="CDD" id="cd06171">
    <property type="entry name" value="Sigma70_r4"/>
    <property type="match status" value="1"/>
</dbReference>
<evidence type="ECO:0000256" key="4">
    <source>
        <dbReference type="ARBA" id="ARBA00023163"/>
    </source>
</evidence>
<dbReference type="InterPro" id="IPR036388">
    <property type="entry name" value="WH-like_DNA-bd_sf"/>
</dbReference>
<dbReference type="GO" id="GO:0003677">
    <property type="term" value="F:DNA binding"/>
    <property type="evidence" value="ECO:0007669"/>
    <property type="project" value="InterPro"/>
</dbReference>
<dbReference type="AlphaFoldDB" id="A0A916JJ82"/>
<dbReference type="EMBL" id="CAJRAF010000004">
    <property type="protein sequence ID" value="CAG5018408.1"/>
    <property type="molecule type" value="Genomic_DNA"/>
</dbReference>
<dbReference type="InterPro" id="IPR013249">
    <property type="entry name" value="RNA_pol_sigma70_r4_t2"/>
</dbReference>
<keyword evidence="8" id="KW-1185">Reference proteome</keyword>
<sequence>MLRGRQHYFFNVEWLSDCTSDEREWIERCAKRDSRAQRWVFKHFFGLAMGIGLRYLSSKDMAQEVVNDAFLKIFDQLPQQLYTLKSFRGWMRTLVVHTAIDCFRKEKKNDLISGLNGYDDQFWTAEDASGNQSVAEILRLLDKLPSMWKVVFNLYEVEGYSHEEIAKMMHIPAASSRAYLTKAKQSLRKLITIQNRIN</sequence>
<dbReference type="Pfam" id="PF08281">
    <property type="entry name" value="Sigma70_r4_2"/>
    <property type="match status" value="1"/>
</dbReference>
<dbReference type="Pfam" id="PF04542">
    <property type="entry name" value="Sigma70_r2"/>
    <property type="match status" value="1"/>
</dbReference>
<dbReference type="InterPro" id="IPR013324">
    <property type="entry name" value="RNA_pol_sigma_r3/r4-like"/>
</dbReference>
<evidence type="ECO:0000313" key="7">
    <source>
        <dbReference type="EMBL" id="CAG5018408.1"/>
    </source>
</evidence>
<feature type="domain" description="RNA polymerase sigma factor 70 region 4 type 2" evidence="6">
    <location>
        <begin position="136"/>
        <end position="187"/>
    </location>
</feature>
<evidence type="ECO:0000256" key="1">
    <source>
        <dbReference type="ARBA" id="ARBA00010641"/>
    </source>
</evidence>
<dbReference type="Gene3D" id="1.10.10.10">
    <property type="entry name" value="Winged helix-like DNA-binding domain superfamily/Winged helix DNA-binding domain"/>
    <property type="match status" value="1"/>
</dbReference>
<comment type="caution">
    <text evidence="7">The sequence shown here is derived from an EMBL/GenBank/DDBJ whole genome shotgun (WGS) entry which is preliminary data.</text>
</comment>